<dbReference type="Proteomes" id="UP000184604">
    <property type="component" value="Chromosome"/>
</dbReference>
<reference evidence="3 4" key="1">
    <citation type="submission" date="2016-12" db="EMBL/GenBank/DDBJ databases">
        <title>Complete genome sequence of Clostridium kluyveri JZZ isolated from the pit mud of a Chinese flavor liquor-making factory.</title>
        <authorList>
            <person name="Wang Y."/>
        </authorList>
    </citation>
    <scope>NUCLEOTIDE SEQUENCE [LARGE SCALE GENOMIC DNA]</scope>
    <source>
        <strain evidence="3 4">JZZ</strain>
    </source>
</reference>
<dbReference type="SUPFAM" id="SSF51735">
    <property type="entry name" value="NAD(P)-binding Rossmann-fold domains"/>
    <property type="match status" value="1"/>
</dbReference>
<dbReference type="PANTHER" id="PTHR48107">
    <property type="entry name" value="NADPH-DEPENDENT ALDEHYDE REDUCTASE-LIKE PROTEIN, CHLOROPLASTIC-RELATED"/>
    <property type="match status" value="1"/>
</dbReference>
<dbReference type="Pfam" id="PF13561">
    <property type="entry name" value="adh_short_C2"/>
    <property type="match status" value="1"/>
</dbReference>
<dbReference type="InterPro" id="IPR002347">
    <property type="entry name" value="SDR_fam"/>
</dbReference>
<keyword evidence="2" id="KW-0560">Oxidoreductase</keyword>
<dbReference type="PRINTS" id="PR00080">
    <property type="entry name" value="SDRFAMILY"/>
</dbReference>
<dbReference type="InterPro" id="IPR036291">
    <property type="entry name" value="NAD(P)-bd_dom_sf"/>
</dbReference>
<dbReference type="AlphaFoldDB" id="A0A1L5F7R2"/>
<dbReference type="Gene3D" id="3.40.50.720">
    <property type="entry name" value="NAD(P)-binding Rossmann-like Domain"/>
    <property type="match status" value="1"/>
</dbReference>
<name>A0A1L5F7R2_CLOKL</name>
<accession>A0A1L5F7R2</accession>
<dbReference type="RefSeq" id="WP_073538667.1">
    <property type="nucleotide sequence ID" value="NZ_CP018335.1"/>
</dbReference>
<dbReference type="InterPro" id="IPR020904">
    <property type="entry name" value="Sc_DH/Rdtase_CS"/>
</dbReference>
<dbReference type="OrthoDB" id="9803333at2"/>
<evidence type="ECO:0000256" key="1">
    <source>
        <dbReference type="ARBA" id="ARBA00006484"/>
    </source>
</evidence>
<evidence type="ECO:0000313" key="4">
    <source>
        <dbReference type="Proteomes" id="UP000184604"/>
    </source>
</evidence>
<dbReference type="PRINTS" id="PR00081">
    <property type="entry name" value="GDHRDH"/>
</dbReference>
<dbReference type="GO" id="GO:0008206">
    <property type="term" value="P:bile acid metabolic process"/>
    <property type="evidence" value="ECO:0007669"/>
    <property type="project" value="UniProtKB-ARBA"/>
</dbReference>
<organism evidence="3 4">
    <name type="scientific">Clostridium kluyveri</name>
    <dbReference type="NCBI Taxonomy" id="1534"/>
    <lineage>
        <taxon>Bacteria</taxon>
        <taxon>Bacillati</taxon>
        <taxon>Bacillota</taxon>
        <taxon>Clostridia</taxon>
        <taxon>Eubacteriales</taxon>
        <taxon>Clostridiaceae</taxon>
        <taxon>Clostridium</taxon>
    </lineage>
</organism>
<dbReference type="PANTHER" id="PTHR48107:SF16">
    <property type="entry name" value="NADPH-DEPENDENT ALDEHYDE REDUCTASE 1, CHLOROPLASTIC"/>
    <property type="match status" value="1"/>
</dbReference>
<dbReference type="CDD" id="cd05355">
    <property type="entry name" value="SDR_c1"/>
    <property type="match status" value="1"/>
</dbReference>
<gene>
    <name evidence="3" type="ORF">BS101_09860</name>
</gene>
<dbReference type="EMBL" id="CP018335">
    <property type="protein sequence ID" value="APM39029.1"/>
    <property type="molecule type" value="Genomic_DNA"/>
</dbReference>
<dbReference type="GO" id="GO:0016614">
    <property type="term" value="F:oxidoreductase activity, acting on CH-OH group of donors"/>
    <property type="evidence" value="ECO:0007669"/>
    <property type="project" value="UniProtKB-ARBA"/>
</dbReference>
<evidence type="ECO:0000313" key="3">
    <source>
        <dbReference type="EMBL" id="APM39029.1"/>
    </source>
</evidence>
<dbReference type="FunFam" id="3.40.50.720:FF:000084">
    <property type="entry name" value="Short-chain dehydrogenase reductase"/>
    <property type="match status" value="1"/>
</dbReference>
<dbReference type="NCBIfam" id="NF005214">
    <property type="entry name" value="PRK06701.1"/>
    <property type="match status" value="1"/>
</dbReference>
<evidence type="ECO:0000256" key="2">
    <source>
        <dbReference type="ARBA" id="ARBA00023002"/>
    </source>
</evidence>
<protein>
    <submittedName>
        <fullName evidence="3">NAD(P)-dependent oxidoreductase</fullName>
    </submittedName>
</protein>
<dbReference type="PROSITE" id="PS00061">
    <property type="entry name" value="ADH_SHORT"/>
    <property type="match status" value="1"/>
</dbReference>
<comment type="similarity">
    <text evidence="1">Belongs to the short-chain dehydrogenases/reductases (SDR) family.</text>
</comment>
<proteinExistence type="inferred from homology"/>
<sequence>MKFYYPYLGYKRECKEVPIAFPPQHQPVQPGLEYIMCPRPIFNNPDYRGSGKLQHKVVLITGGDSGIGRAVSLAFAKEGADIAIVYFNEHRDARETKELVENEGSKCILIPGDLREESFCKQIVEDTVSAFGCLDVLINNAGVQFPQSRLEDISTEQLEDTFRTNIFPLFHVTKAALPHLKKGSVIINTASITAYAGSKLLIDYSSTKGAIVSFTRSLSLSLVSRGIRVNGVAPGPVWTPLQPSSYSAEYITTFGTDTPMKRAGQPVELAPVYVYLASDDSTYVTGQIFHVNGGGFIGS</sequence>